<evidence type="ECO:0000256" key="2">
    <source>
        <dbReference type="SAM" id="MobiDB-lite"/>
    </source>
</evidence>
<feature type="compositionally biased region" description="Low complexity" evidence="2">
    <location>
        <begin position="112"/>
        <end position="136"/>
    </location>
</feature>
<keyword evidence="7" id="KW-1185">Reference proteome</keyword>
<name>A0A1W2TFY0_ROSNE</name>
<reference evidence="6" key="1">
    <citation type="submission" date="2016-03" db="EMBL/GenBank/DDBJ databases">
        <title>Draft genome sequence of Rosellinia necatrix.</title>
        <authorList>
            <person name="Kanematsu S."/>
        </authorList>
    </citation>
    <scope>NUCLEOTIDE SEQUENCE [LARGE SCALE GENOMIC DNA]</scope>
    <source>
        <strain evidence="6">W97</strain>
    </source>
</reference>
<evidence type="ECO:0000259" key="5">
    <source>
        <dbReference type="Pfam" id="PF21048"/>
    </source>
</evidence>
<keyword evidence="1" id="KW-0175">Coiled coil</keyword>
<feature type="region of interest" description="Disordered" evidence="2">
    <location>
        <begin position="309"/>
        <end position="329"/>
    </location>
</feature>
<dbReference type="Pfam" id="PF21048">
    <property type="entry name" value="Rad26-like_N"/>
    <property type="match status" value="1"/>
</dbReference>
<dbReference type="EMBL" id="DF977469">
    <property type="protein sequence ID" value="GAP86994.1"/>
    <property type="molecule type" value="Genomic_DNA"/>
</dbReference>
<dbReference type="OrthoDB" id="5245063at2759"/>
<evidence type="ECO:0000313" key="6">
    <source>
        <dbReference type="EMBL" id="GAP86994.1"/>
    </source>
</evidence>
<accession>A0A1W2TFY0</accession>
<feature type="compositionally biased region" description="Polar residues" evidence="2">
    <location>
        <begin position="27"/>
        <end position="36"/>
    </location>
</feature>
<evidence type="ECO:0000259" key="3">
    <source>
        <dbReference type="Pfam" id="PF12331"/>
    </source>
</evidence>
<dbReference type="OMA" id="EMAHEML"/>
<feature type="region of interest" description="Disordered" evidence="2">
    <location>
        <begin position="27"/>
        <end position="194"/>
    </location>
</feature>
<organism evidence="6">
    <name type="scientific">Rosellinia necatrix</name>
    <name type="common">White root-rot fungus</name>
    <dbReference type="NCBI Taxonomy" id="77044"/>
    <lineage>
        <taxon>Eukaryota</taxon>
        <taxon>Fungi</taxon>
        <taxon>Dikarya</taxon>
        <taxon>Ascomycota</taxon>
        <taxon>Pezizomycotina</taxon>
        <taxon>Sordariomycetes</taxon>
        <taxon>Xylariomycetidae</taxon>
        <taxon>Xylariales</taxon>
        <taxon>Xylariaceae</taxon>
        <taxon>Rosellinia</taxon>
    </lineage>
</organism>
<feature type="coiled-coil region" evidence="1">
    <location>
        <begin position="221"/>
        <end position="266"/>
    </location>
</feature>
<protein>
    <submittedName>
        <fullName evidence="6">Putative DNA repair protein Rad26</fullName>
    </submittedName>
</protein>
<feature type="compositionally biased region" description="Pro residues" evidence="2">
    <location>
        <begin position="163"/>
        <end position="173"/>
    </location>
</feature>
<evidence type="ECO:0000313" key="7">
    <source>
        <dbReference type="Proteomes" id="UP000054516"/>
    </source>
</evidence>
<feature type="compositionally biased region" description="Pro residues" evidence="2">
    <location>
        <begin position="38"/>
        <end position="51"/>
    </location>
</feature>
<feature type="domain" description="Rad26-like N-terminal" evidence="5">
    <location>
        <begin position="394"/>
        <end position="441"/>
    </location>
</feature>
<dbReference type="Pfam" id="PF12331">
    <property type="entry name" value="Rad26-like_helical_rpts"/>
    <property type="match status" value="1"/>
</dbReference>
<evidence type="ECO:0000256" key="1">
    <source>
        <dbReference type="SAM" id="Coils"/>
    </source>
</evidence>
<feature type="compositionally biased region" description="Acidic residues" evidence="2">
    <location>
        <begin position="58"/>
        <end position="67"/>
    </location>
</feature>
<feature type="compositionally biased region" description="Polar residues" evidence="2">
    <location>
        <begin position="180"/>
        <end position="191"/>
    </location>
</feature>
<gene>
    <name evidence="6" type="ORF">SAMD00023353_2401520</name>
</gene>
<dbReference type="STRING" id="77044.A0A1W2TFY0"/>
<dbReference type="Proteomes" id="UP000054516">
    <property type="component" value="Unassembled WGS sequence"/>
</dbReference>
<feature type="compositionally biased region" description="Low complexity" evidence="2">
    <location>
        <begin position="81"/>
        <end position="102"/>
    </location>
</feature>
<evidence type="ECO:0000259" key="4">
    <source>
        <dbReference type="Pfam" id="PF21046"/>
    </source>
</evidence>
<dbReference type="InterPro" id="IPR048379">
    <property type="entry name" value="Rad26-like_C"/>
</dbReference>
<proteinExistence type="predicted"/>
<sequence>MDDFFSDDDLDTLNANALQELENGAIQFTQAQRTHGQPQPPPPPPPRPPVAPRLSAEYDFEDDDLDDAVLTFQPPLPPKSALQPVRAAPAPAPAPVSVLRRPTGLPSRISPQQQQQQHNQQQQQHQLQQQLQQQQQGGTWRPAVAGRLPGPNPIASRASQQIPHPPPPLPRPAPSAQARYQPSQTQRQAAASSHDIAALQAQILDLKSKLTTKDGEISIVRKRLEKSREDHERELHTIKAQTAEQLAKQERAVEAAKAAQESATTELEFTRRDLRDEVVRAKRQDGPGTPKRNAVAKTWGVSDGFEDVEMAGSPSKGKRGKNTGPVAGIVVEPPSKLLKTPTKSKRKRPVIDSPVLALETHSDDVVMLDDPSVDNTAMLSSMPLTAQESVPFNYMKVILSHSAAPGRPPAFEYLSCFKLETKPNESIASVLLRKLSTAGDPTDPTQLPIQFCLEVIRLWDACKNELCLAPITELLSLVTFTLQLQTVALAPYIAPTLLPVAMEACYEVAIPRFNNTVPGDPTDEKFVNLRDNIDINKILSLLYLTALGCATSEPVGGSISSPAVDFWNMVHIHFVLMFLSRKQPVDDFIATLRLLCTSVFPDSIGPINPGMSAEVVAQLLIDRISLHLTDAPRWDVDELKLRDVRLAALQTLSAFARFPFGLAQLAKHDWMIPRLVTLLSACIEELYDGDMQYSAGGEDELTDGLQKLVAHTMLLLHMIVTNPAGGNAVDVSTKLSKTTGGSQRYLLSLSRLNFADDLVSEDTAELAHELLELAVTSEAGEELGEFFSG</sequence>
<feature type="domain" description="Rad26-like helical repeats" evidence="3">
    <location>
        <begin position="500"/>
        <end position="720"/>
    </location>
</feature>
<dbReference type="InterPro" id="IPR048380">
    <property type="entry name" value="Rad26-like_N"/>
</dbReference>
<dbReference type="Pfam" id="PF21046">
    <property type="entry name" value="Rad26-like_C"/>
    <property type="match status" value="1"/>
</dbReference>
<feature type="domain" description="Rad26-like C-terminal" evidence="4">
    <location>
        <begin position="730"/>
        <end position="787"/>
    </location>
</feature>
<dbReference type="InterPro" id="IPR022093">
    <property type="entry name" value="Rad26-like_helical"/>
</dbReference>
<dbReference type="AlphaFoldDB" id="A0A1W2TFY0"/>